<accession>A0A8T4GD77</accession>
<evidence type="ECO:0000256" key="1">
    <source>
        <dbReference type="SAM" id="MobiDB-lite"/>
    </source>
</evidence>
<organism evidence="2 3">
    <name type="scientific">Halorubrum alkaliphilum</name>
    <dbReference type="NCBI Taxonomy" id="261290"/>
    <lineage>
        <taxon>Archaea</taxon>
        <taxon>Methanobacteriati</taxon>
        <taxon>Methanobacteriota</taxon>
        <taxon>Stenosarchaea group</taxon>
        <taxon>Halobacteria</taxon>
        <taxon>Halobacteriales</taxon>
        <taxon>Haloferacaceae</taxon>
        <taxon>Halorubrum</taxon>
    </lineage>
</organism>
<dbReference type="EMBL" id="JAGGKQ010000005">
    <property type="protein sequence ID" value="MBP1922063.1"/>
    <property type="molecule type" value="Genomic_DNA"/>
</dbReference>
<feature type="region of interest" description="Disordered" evidence="1">
    <location>
        <begin position="27"/>
        <end position="67"/>
    </location>
</feature>
<dbReference type="Proteomes" id="UP000823588">
    <property type="component" value="Unassembled WGS sequence"/>
</dbReference>
<gene>
    <name evidence="2" type="ORF">J2751_001068</name>
</gene>
<feature type="compositionally biased region" description="Acidic residues" evidence="1">
    <location>
        <begin position="30"/>
        <end position="52"/>
    </location>
</feature>
<protein>
    <submittedName>
        <fullName evidence="2">Uncharacterized protein</fullName>
    </submittedName>
</protein>
<comment type="caution">
    <text evidence="2">The sequence shown here is derived from an EMBL/GenBank/DDBJ whole genome shotgun (WGS) entry which is preliminary data.</text>
</comment>
<reference evidence="2" key="1">
    <citation type="submission" date="2021-03" db="EMBL/GenBank/DDBJ databases">
        <title>Genomic Encyclopedia of Type Strains, Phase IV (KMG-IV): sequencing the most valuable type-strain genomes for metagenomic binning, comparative biology and taxonomic classification.</title>
        <authorList>
            <person name="Goeker M."/>
        </authorList>
    </citation>
    <scope>NUCLEOTIDE SEQUENCE</scope>
    <source>
        <strain evidence="2">DSM 23564</strain>
    </source>
</reference>
<dbReference type="AlphaFoldDB" id="A0A8T4GD77"/>
<dbReference type="PROSITE" id="PS51257">
    <property type="entry name" value="PROKAR_LIPOPROTEIN"/>
    <property type="match status" value="1"/>
</dbReference>
<keyword evidence="3" id="KW-1185">Reference proteome</keyword>
<name>A0A8T4GD77_9EURY</name>
<evidence type="ECO:0000313" key="2">
    <source>
        <dbReference type="EMBL" id="MBP1922063.1"/>
    </source>
</evidence>
<evidence type="ECO:0000313" key="3">
    <source>
        <dbReference type="Proteomes" id="UP000823588"/>
    </source>
</evidence>
<proteinExistence type="predicted"/>
<feature type="compositionally biased region" description="Basic and acidic residues" evidence="1">
    <location>
        <begin position="53"/>
        <end position="64"/>
    </location>
</feature>
<dbReference type="RefSeq" id="WP_209483876.1">
    <property type="nucleotide sequence ID" value="NZ_JAGGKQ010000005.1"/>
</dbReference>
<dbReference type="OrthoDB" id="206018at2157"/>
<sequence length="323" mass="35504">MERESRFNASRRRVLLGTATLGTLALAGCADDEGDEPDDDHDEDDHDDDDHDDDHADDDHDHDGTSSIAEFELLDSDGEDVLAWVHDDHWDGGLPTIEEGHSLTVEANVEDEEGHALDLGGDATYEIRAEVLDAAADGVVSLDNHGDHVDIHGEEEGVTELEFMLWHDDHADYTTPPITVQVAHDHEDGHEHGDDGDVDELEIVDRSTDEVVANAHDGHWDGSLPGVSVGDNLSLGANFYDHDGHEFHLGGDEEYEFRARLADGADELVTFEFHGDHLHVEGEEEGHTDVVFQLWHDDHADYESPAVHLDVVADDEEVGSGGY</sequence>